<keyword evidence="1" id="KW-0732">Signal</keyword>
<sequence>MFSKLVTLAFVAATSVQATFLPIIPHAHSPDSFQVLGGTPQGEMTKIAGVDTYVSLPQGGQKCETEAIVLLTDVFGLPLVNSKLLADEFASKGYAVFAPDYLNGDPAPVDDPNFNLTEWLTRHGPEQTLPPTRAVLGALREKGVKKIGVTGYCFGGLYTTLLSQANEVEVAVMSHPSLLTLPDDIETIVANSTVPIEIHSADLDTVLTPELAEEVDNIFAQGYAPGYQRFAYEGVGHGFAVRPENASDPVQVQAKELAFQRAVAWFADHGL</sequence>
<dbReference type="PANTHER" id="PTHR17630">
    <property type="entry name" value="DIENELACTONE HYDROLASE"/>
    <property type="match status" value="1"/>
</dbReference>
<protein>
    <recommendedName>
        <fullName evidence="2">Dienelactone hydrolase domain-containing protein</fullName>
    </recommendedName>
</protein>
<name>A0ABR3A0K1_9AGAR</name>
<dbReference type="InterPro" id="IPR002925">
    <property type="entry name" value="Dienelactn_hydro"/>
</dbReference>
<feature type="chain" id="PRO_5046539805" description="Dienelactone hydrolase domain-containing protein" evidence="1">
    <location>
        <begin position="19"/>
        <end position="271"/>
    </location>
</feature>
<keyword evidence="4" id="KW-1185">Reference proteome</keyword>
<dbReference type="InterPro" id="IPR029058">
    <property type="entry name" value="AB_hydrolase_fold"/>
</dbReference>
<dbReference type="EMBL" id="JBBXMP010000034">
    <property type="protein sequence ID" value="KAL0066543.1"/>
    <property type="molecule type" value="Genomic_DNA"/>
</dbReference>
<comment type="caution">
    <text evidence="3">The sequence shown here is derived from an EMBL/GenBank/DDBJ whole genome shotgun (WGS) entry which is preliminary data.</text>
</comment>
<evidence type="ECO:0000313" key="4">
    <source>
        <dbReference type="Proteomes" id="UP001437256"/>
    </source>
</evidence>
<gene>
    <name evidence="3" type="ORF">AAF712_006345</name>
</gene>
<evidence type="ECO:0000313" key="3">
    <source>
        <dbReference type="EMBL" id="KAL0066543.1"/>
    </source>
</evidence>
<feature type="signal peptide" evidence="1">
    <location>
        <begin position="1"/>
        <end position="18"/>
    </location>
</feature>
<dbReference type="Proteomes" id="UP001437256">
    <property type="component" value="Unassembled WGS sequence"/>
</dbReference>
<evidence type="ECO:0000259" key="2">
    <source>
        <dbReference type="Pfam" id="PF01738"/>
    </source>
</evidence>
<accession>A0ABR3A0K1</accession>
<reference evidence="3 4" key="1">
    <citation type="submission" date="2024-05" db="EMBL/GenBank/DDBJ databases">
        <title>A draft genome resource for the thread blight pathogen Marasmius tenuissimus strain MS-2.</title>
        <authorList>
            <person name="Yulfo-Soto G.E."/>
            <person name="Baruah I.K."/>
            <person name="Amoako-Attah I."/>
            <person name="Bukari Y."/>
            <person name="Meinhardt L.W."/>
            <person name="Bailey B.A."/>
            <person name="Cohen S.P."/>
        </authorList>
    </citation>
    <scope>NUCLEOTIDE SEQUENCE [LARGE SCALE GENOMIC DNA]</scope>
    <source>
        <strain evidence="3 4">MS-2</strain>
    </source>
</reference>
<dbReference type="PANTHER" id="PTHR17630:SF44">
    <property type="entry name" value="PROTEIN AIM2"/>
    <property type="match status" value="1"/>
</dbReference>
<feature type="domain" description="Dienelactone hydrolase" evidence="2">
    <location>
        <begin position="51"/>
        <end position="268"/>
    </location>
</feature>
<dbReference type="SUPFAM" id="SSF53474">
    <property type="entry name" value="alpha/beta-Hydrolases"/>
    <property type="match status" value="1"/>
</dbReference>
<organism evidence="3 4">
    <name type="scientific">Marasmius tenuissimus</name>
    <dbReference type="NCBI Taxonomy" id="585030"/>
    <lineage>
        <taxon>Eukaryota</taxon>
        <taxon>Fungi</taxon>
        <taxon>Dikarya</taxon>
        <taxon>Basidiomycota</taxon>
        <taxon>Agaricomycotina</taxon>
        <taxon>Agaricomycetes</taxon>
        <taxon>Agaricomycetidae</taxon>
        <taxon>Agaricales</taxon>
        <taxon>Marasmiineae</taxon>
        <taxon>Marasmiaceae</taxon>
        <taxon>Marasmius</taxon>
    </lineage>
</organism>
<dbReference type="Pfam" id="PF01738">
    <property type="entry name" value="DLH"/>
    <property type="match status" value="1"/>
</dbReference>
<evidence type="ECO:0000256" key="1">
    <source>
        <dbReference type="SAM" id="SignalP"/>
    </source>
</evidence>
<proteinExistence type="predicted"/>
<dbReference type="Gene3D" id="3.40.50.1820">
    <property type="entry name" value="alpha/beta hydrolase"/>
    <property type="match status" value="1"/>
</dbReference>